<accession>A0A2M9D455</accession>
<dbReference type="InterPro" id="IPR011335">
    <property type="entry name" value="Restrct_endonuc-II-like"/>
</dbReference>
<comment type="catalytic activity">
    <reaction evidence="12">
        <text>Couples ATP hydrolysis with the unwinding of duplex DNA by translocating in the 3'-5' direction.</text>
        <dbReference type="EC" id="5.6.2.4"/>
    </reaction>
</comment>
<evidence type="ECO:0000256" key="7">
    <source>
        <dbReference type="ARBA" id="ARBA00022839"/>
    </source>
</evidence>
<dbReference type="GO" id="GO:0043138">
    <property type="term" value="F:3'-5' DNA helicase activity"/>
    <property type="evidence" value="ECO:0007669"/>
    <property type="project" value="UniProtKB-EC"/>
</dbReference>
<feature type="binding site" evidence="15">
    <location>
        <begin position="35"/>
        <end position="42"/>
    </location>
    <ligand>
        <name>ATP</name>
        <dbReference type="ChEBI" id="CHEBI:30616"/>
    </ligand>
</feature>
<evidence type="ECO:0000256" key="9">
    <source>
        <dbReference type="ARBA" id="ARBA00023125"/>
    </source>
</evidence>
<dbReference type="InterPro" id="IPR027417">
    <property type="entry name" value="P-loop_NTPase"/>
</dbReference>
<comment type="similarity">
    <text evidence="1">Belongs to the helicase family. UvrD subfamily.</text>
</comment>
<dbReference type="Gene3D" id="1.10.10.160">
    <property type="match status" value="1"/>
</dbReference>
<dbReference type="EC" id="5.6.2.4" evidence="13"/>
<dbReference type="InterPro" id="IPR000212">
    <property type="entry name" value="DNA_helicase_UvrD/REP"/>
</dbReference>
<dbReference type="InterPro" id="IPR038726">
    <property type="entry name" value="PDDEXK_AddAB-type"/>
</dbReference>
<dbReference type="GO" id="GO:0004527">
    <property type="term" value="F:exonuclease activity"/>
    <property type="evidence" value="ECO:0007669"/>
    <property type="project" value="UniProtKB-KW"/>
</dbReference>
<keyword evidence="7" id="KW-0269">Exonuclease</keyword>
<comment type="catalytic activity">
    <reaction evidence="14">
        <text>ATP + H2O = ADP + phosphate + H(+)</text>
        <dbReference type="Rhea" id="RHEA:13065"/>
        <dbReference type="ChEBI" id="CHEBI:15377"/>
        <dbReference type="ChEBI" id="CHEBI:15378"/>
        <dbReference type="ChEBI" id="CHEBI:30616"/>
        <dbReference type="ChEBI" id="CHEBI:43474"/>
        <dbReference type="ChEBI" id="CHEBI:456216"/>
        <dbReference type="EC" id="5.6.2.4"/>
    </reaction>
</comment>
<evidence type="ECO:0000256" key="10">
    <source>
        <dbReference type="ARBA" id="ARBA00023204"/>
    </source>
</evidence>
<dbReference type="PROSITE" id="PS51217">
    <property type="entry name" value="UVRD_HELICASE_CTER"/>
    <property type="match status" value="1"/>
</dbReference>
<dbReference type="PANTHER" id="PTHR11070">
    <property type="entry name" value="UVRD / RECB / PCRA DNA HELICASE FAMILY MEMBER"/>
    <property type="match status" value="1"/>
</dbReference>
<name>A0A2M9D455_9MICO</name>
<organism evidence="18 19">
    <name type="scientific">Salinibacterium amurskyense</name>
    <dbReference type="NCBI Taxonomy" id="205941"/>
    <lineage>
        <taxon>Bacteria</taxon>
        <taxon>Bacillati</taxon>
        <taxon>Actinomycetota</taxon>
        <taxon>Actinomycetes</taxon>
        <taxon>Micrococcales</taxon>
        <taxon>Microbacteriaceae</taxon>
        <taxon>Salinibacterium</taxon>
    </lineage>
</organism>
<dbReference type="GO" id="GO:0003677">
    <property type="term" value="F:DNA binding"/>
    <property type="evidence" value="ECO:0007669"/>
    <property type="project" value="UniProtKB-KW"/>
</dbReference>
<evidence type="ECO:0000256" key="5">
    <source>
        <dbReference type="ARBA" id="ARBA00022801"/>
    </source>
</evidence>
<evidence type="ECO:0000256" key="3">
    <source>
        <dbReference type="ARBA" id="ARBA00022741"/>
    </source>
</evidence>
<dbReference type="InterPro" id="IPR014017">
    <property type="entry name" value="DNA_helicase_UvrD-like_C"/>
</dbReference>
<dbReference type="EMBL" id="PGFH01000002">
    <property type="protein sequence ID" value="PJJ78758.1"/>
    <property type="molecule type" value="Genomic_DNA"/>
</dbReference>
<evidence type="ECO:0000256" key="11">
    <source>
        <dbReference type="ARBA" id="ARBA00023235"/>
    </source>
</evidence>
<protein>
    <recommendedName>
        <fullName evidence="13">DNA 3'-5' helicase</fullName>
        <ecNumber evidence="13">5.6.2.4</ecNumber>
    </recommendedName>
</protein>
<keyword evidence="8 15" id="KW-0067">ATP-binding</keyword>
<dbReference type="Proteomes" id="UP000231742">
    <property type="component" value="Unassembled WGS sequence"/>
</dbReference>
<dbReference type="GO" id="GO:0033202">
    <property type="term" value="C:DNA helicase complex"/>
    <property type="evidence" value="ECO:0007669"/>
    <property type="project" value="TreeGrafter"/>
</dbReference>
<dbReference type="Gene3D" id="3.90.320.10">
    <property type="match status" value="1"/>
</dbReference>
<dbReference type="OrthoDB" id="4812256at2"/>
<evidence type="ECO:0000256" key="12">
    <source>
        <dbReference type="ARBA" id="ARBA00034617"/>
    </source>
</evidence>
<proteinExistence type="inferred from homology"/>
<keyword evidence="11" id="KW-0413">Isomerase</keyword>
<dbReference type="CDD" id="cd17932">
    <property type="entry name" value="DEXQc_UvrD"/>
    <property type="match status" value="1"/>
</dbReference>
<dbReference type="PROSITE" id="PS51198">
    <property type="entry name" value="UVRD_HELICASE_ATP_BIND"/>
    <property type="match status" value="1"/>
</dbReference>
<keyword evidence="2" id="KW-0540">Nuclease</keyword>
<evidence type="ECO:0000256" key="2">
    <source>
        <dbReference type="ARBA" id="ARBA00022722"/>
    </source>
</evidence>
<evidence type="ECO:0000259" key="17">
    <source>
        <dbReference type="PROSITE" id="PS51217"/>
    </source>
</evidence>
<keyword evidence="19" id="KW-1185">Reference proteome</keyword>
<evidence type="ECO:0000313" key="18">
    <source>
        <dbReference type="EMBL" id="PJJ78758.1"/>
    </source>
</evidence>
<evidence type="ECO:0000256" key="8">
    <source>
        <dbReference type="ARBA" id="ARBA00022840"/>
    </source>
</evidence>
<dbReference type="InterPro" id="IPR013986">
    <property type="entry name" value="DExx_box_DNA_helicase_dom_sf"/>
</dbReference>
<keyword evidence="5 15" id="KW-0378">Hydrolase</keyword>
<evidence type="ECO:0000256" key="13">
    <source>
        <dbReference type="ARBA" id="ARBA00034808"/>
    </source>
</evidence>
<evidence type="ECO:0000256" key="6">
    <source>
        <dbReference type="ARBA" id="ARBA00022806"/>
    </source>
</evidence>
<dbReference type="InterPro" id="IPR011604">
    <property type="entry name" value="PDDEXK-like_dom_sf"/>
</dbReference>
<sequence length="1083" mass="118471">MISSVDLAGLMGIHAPTPQQQVVIEAPLSPALVVAGAGSGKTDTMASRVVWLVANNFVSPDQILGLTFTRKAAGSLSKRVSERIAILREVQNRHPERFEATPETASIEFDQPTISTYNSFASALFTENALLIGREPESTLLNDPSSWQLARKLVVASTDERLVGLEKSINALTEAVLDLSHALSDNVANADDVAAYAQRFTQISELPYADTARKKTPYASVTDAVAEIGSLAPLLDLAVQYAQQKRAQGLLEFSDQVALALEVAQRSQDVVDHYQDRYRVVLLDEYQDTSVVQTRLLARLFGNHSVMAVGDPHQSIYGWRGASAANLARFSRDFTENADAQYFALSTSWRNATSVLDAANVIVEPLSARSPVRVESLGARPTAPAGSVDAYYYEHIDEEATGVATWFARALAPQAWNHYNPDPDAAAPEPPTAAILFRRRSDMDRFATALGAQDVPYHVLGIGGLLSTPEIVDLVSALTVIHDPSAGSELIRLLSGARWSIGTRDLQALADLSRWLLSRSVSQHELSDEVKQRMKDSVAVDDSASIVDALDFVGEAPASHSQLEKFSPEGLSRLKDAAKQLAFFRSRAGLELGDLVRLLEQELLLDIEVVASRPQAQGMANLYAFHDELAGFLASDDQANLGSFLSWLRRAAQQDMMGPRSDDAEAGTVQLLTIHASKGLEWDLVAVPRLVDGEVPATSREGKGWVSFGKLPFAFRGDAAELPELEWENAQYQSDFDGSLKEFKAALADRHQAEERRLGYVAITRARDNLLLTGSFWSSRSKPQAPSTFLQELQEHELIGELPSDPVNDENPTLNDVVDPLWPFDPLGNRRATVEAAAQLVTTADPGADGLWAHEIDLLLAERARAASEARRTPLPQRIPASRFKDYIADPEAVALSLRRPMPEKPYRATRLGTQFHEWVESRFGSSASTETLDAFALELDGTDDDSAADAAKLAELQATFERSAWATRQPVDVEIEIHVPFGDRVVICKIDAVYADGDRYEIVDWKTGRAPRDAADLEAKQLQLALYRLAYAQWKGIAPDKIDAAFYFVADDTVIRPTHISSENELRQAWAGSVGTAPSFGG</sequence>
<evidence type="ECO:0000256" key="15">
    <source>
        <dbReference type="PROSITE-ProRule" id="PRU00560"/>
    </source>
</evidence>
<comment type="caution">
    <text evidence="18">The sequence shown here is derived from an EMBL/GenBank/DDBJ whole genome shotgun (WGS) entry which is preliminary data.</text>
</comment>
<evidence type="ECO:0000256" key="4">
    <source>
        <dbReference type="ARBA" id="ARBA00022763"/>
    </source>
</evidence>
<feature type="domain" description="UvrD-like helicase C-terminal" evidence="17">
    <location>
        <begin position="353"/>
        <end position="679"/>
    </location>
</feature>
<dbReference type="SUPFAM" id="SSF52540">
    <property type="entry name" value="P-loop containing nucleoside triphosphate hydrolases"/>
    <property type="match status" value="1"/>
</dbReference>
<dbReference type="GO" id="GO:0000725">
    <property type="term" value="P:recombinational repair"/>
    <property type="evidence" value="ECO:0007669"/>
    <property type="project" value="TreeGrafter"/>
</dbReference>
<dbReference type="SUPFAM" id="SSF52980">
    <property type="entry name" value="Restriction endonuclease-like"/>
    <property type="match status" value="1"/>
</dbReference>
<dbReference type="GO" id="GO:0005829">
    <property type="term" value="C:cytosol"/>
    <property type="evidence" value="ECO:0007669"/>
    <property type="project" value="TreeGrafter"/>
</dbReference>
<keyword evidence="10" id="KW-0234">DNA repair</keyword>
<dbReference type="Gene3D" id="1.10.486.10">
    <property type="entry name" value="PCRA, domain 4"/>
    <property type="match status" value="1"/>
</dbReference>
<dbReference type="Pfam" id="PF12705">
    <property type="entry name" value="PDDEXK_1"/>
    <property type="match status" value="1"/>
</dbReference>
<dbReference type="RefSeq" id="WP_100389775.1">
    <property type="nucleotide sequence ID" value="NZ_BMZU01000003.1"/>
</dbReference>
<reference evidence="18 19" key="1">
    <citation type="submission" date="2017-11" db="EMBL/GenBank/DDBJ databases">
        <title>Genomic Encyclopedia of Archaeal and Bacterial Type Strains, Phase II (KMG-II): From Individual Species to Whole Genera.</title>
        <authorList>
            <person name="Goeker M."/>
        </authorList>
    </citation>
    <scope>NUCLEOTIDE SEQUENCE [LARGE SCALE GENOMIC DNA]</scope>
    <source>
        <strain evidence="18 19">DSM 16400</strain>
    </source>
</reference>
<keyword evidence="9" id="KW-0238">DNA-binding</keyword>
<evidence type="ECO:0000256" key="1">
    <source>
        <dbReference type="ARBA" id="ARBA00009922"/>
    </source>
</evidence>
<feature type="domain" description="UvrD-like helicase ATP-binding" evidence="16">
    <location>
        <begin position="14"/>
        <end position="352"/>
    </location>
</feature>
<dbReference type="Gene3D" id="3.40.50.300">
    <property type="entry name" value="P-loop containing nucleotide triphosphate hydrolases"/>
    <property type="match status" value="2"/>
</dbReference>
<dbReference type="Pfam" id="PF13361">
    <property type="entry name" value="UvrD_C"/>
    <property type="match status" value="1"/>
</dbReference>
<keyword evidence="6 15" id="KW-0347">Helicase</keyword>
<dbReference type="GO" id="GO:0005524">
    <property type="term" value="F:ATP binding"/>
    <property type="evidence" value="ECO:0007669"/>
    <property type="project" value="UniProtKB-UniRule"/>
</dbReference>
<evidence type="ECO:0000259" key="16">
    <source>
        <dbReference type="PROSITE" id="PS51198"/>
    </source>
</evidence>
<keyword evidence="3 15" id="KW-0547">Nucleotide-binding</keyword>
<evidence type="ECO:0000313" key="19">
    <source>
        <dbReference type="Proteomes" id="UP000231742"/>
    </source>
</evidence>
<evidence type="ECO:0000256" key="14">
    <source>
        <dbReference type="ARBA" id="ARBA00048988"/>
    </source>
</evidence>
<dbReference type="InterPro" id="IPR014016">
    <property type="entry name" value="UvrD-like_ATP-bd"/>
</dbReference>
<dbReference type="AlphaFoldDB" id="A0A2M9D455"/>
<gene>
    <name evidence="18" type="ORF">CLV85_2336</name>
</gene>
<keyword evidence="4" id="KW-0227">DNA damage</keyword>
<dbReference type="PANTHER" id="PTHR11070:SF55">
    <property type="entry name" value="DNA 3'-5' HELICASE"/>
    <property type="match status" value="1"/>
</dbReference>
<dbReference type="Pfam" id="PF00580">
    <property type="entry name" value="UvrD-helicase"/>
    <property type="match status" value="1"/>
</dbReference>